<feature type="signal peptide" evidence="2">
    <location>
        <begin position="1"/>
        <end position="21"/>
    </location>
</feature>
<reference evidence="3" key="1">
    <citation type="submission" date="2021-08" db="EMBL/GenBank/DDBJ databases">
        <authorList>
            <person name="Stevens D.C."/>
        </authorList>
    </citation>
    <scope>NUCLEOTIDE SEQUENCE</scope>
    <source>
        <strain evidence="3">DSM 53165</strain>
    </source>
</reference>
<feature type="chain" id="PRO_5045090082" description="Lipoprotein" evidence="2">
    <location>
        <begin position="22"/>
        <end position="336"/>
    </location>
</feature>
<keyword evidence="2" id="KW-0732">Signal</keyword>
<gene>
    <name evidence="3" type="ORF">K7C98_07565</name>
</gene>
<feature type="compositionally biased region" description="Low complexity" evidence="1">
    <location>
        <begin position="36"/>
        <end position="54"/>
    </location>
</feature>
<keyword evidence="4" id="KW-1185">Reference proteome</keyword>
<evidence type="ECO:0000256" key="1">
    <source>
        <dbReference type="SAM" id="MobiDB-lite"/>
    </source>
</evidence>
<evidence type="ECO:0000313" key="4">
    <source>
        <dbReference type="Proteomes" id="UP001139031"/>
    </source>
</evidence>
<comment type="caution">
    <text evidence="3">The sequence shown here is derived from an EMBL/GenBank/DDBJ whole genome shotgun (WGS) entry which is preliminary data.</text>
</comment>
<name>A0ABS7TLM4_9BACT</name>
<dbReference type="RefSeq" id="WP_224190891.1">
    <property type="nucleotide sequence ID" value="NZ_JAIRAU010000003.1"/>
</dbReference>
<feature type="region of interest" description="Disordered" evidence="1">
    <location>
        <begin position="36"/>
        <end position="57"/>
    </location>
</feature>
<evidence type="ECO:0008006" key="5">
    <source>
        <dbReference type="Google" id="ProtNLM"/>
    </source>
</evidence>
<evidence type="ECO:0000256" key="2">
    <source>
        <dbReference type="SAM" id="SignalP"/>
    </source>
</evidence>
<evidence type="ECO:0000313" key="3">
    <source>
        <dbReference type="EMBL" id="MBZ5709113.1"/>
    </source>
</evidence>
<accession>A0ABS7TLM4</accession>
<dbReference type="PROSITE" id="PS51257">
    <property type="entry name" value="PROKAR_LIPOPROTEIN"/>
    <property type="match status" value="1"/>
</dbReference>
<proteinExistence type="predicted"/>
<sequence>MSLPRFTYSSLRLLFVPAALALSACPFPKVLGDGPAAADTDTDTSSGTMPTTGDEPPRVCDNPAYACSQPPDCEYWKCGALGSPFDADGCLRQNCEDTPCAADEICYGVGNTNDCPIGPEGCTEDPQTATCTCELASNCSTGHCIPADEGPPVECPLITDEAECKAECSEWYPGIGFWRVDENDECVQDEAAPRCLWFPGDAWGGTATPGSFYEKATGLATMFGTDWFVPPHGWGDCGDADAPPACKCVGFCSQQQGFVAEVLENDLPCDDVSDCVLADAVCFSENTCGSVGVHKDNVDTWNGAHSDLQALGCCEGADPCGATLACEDQRCVALFP</sequence>
<organism evidence="3 4">
    <name type="scientific">Nannocystis pusilla</name>
    <dbReference type="NCBI Taxonomy" id="889268"/>
    <lineage>
        <taxon>Bacteria</taxon>
        <taxon>Pseudomonadati</taxon>
        <taxon>Myxococcota</taxon>
        <taxon>Polyangia</taxon>
        <taxon>Nannocystales</taxon>
        <taxon>Nannocystaceae</taxon>
        <taxon>Nannocystis</taxon>
    </lineage>
</organism>
<protein>
    <recommendedName>
        <fullName evidence="5">Lipoprotein</fullName>
    </recommendedName>
</protein>
<dbReference type="EMBL" id="JAIRAU010000003">
    <property type="protein sequence ID" value="MBZ5709113.1"/>
    <property type="molecule type" value="Genomic_DNA"/>
</dbReference>
<dbReference type="Proteomes" id="UP001139031">
    <property type="component" value="Unassembled WGS sequence"/>
</dbReference>